<keyword evidence="3" id="KW-1185">Reference proteome</keyword>
<name>A0A1I2QEH1_9HYPH</name>
<organism evidence="2 3">
    <name type="scientific">Methylobacterium gossipiicola</name>
    <dbReference type="NCBI Taxonomy" id="582675"/>
    <lineage>
        <taxon>Bacteria</taxon>
        <taxon>Pseudomonadati</taxon>
        <taxon>Pseudomonadota</taxon>
        <taxon>Alphaproteobacteria</taxon>
        <taxon>Hyphomicrobiales</taxon>
        <taxon>Methylobacteriaceae</taxon>
        <taxon>Methylobacterium</taxon>
    </lineage>
</organism>
<dbReference type="EMBL" id="FOPM01000001">
    <property type="protein sequence ID" value="SFG26033.1"/>
    <property type="molecule type" value="Genomic_DNA"/>
</dbReference>
<sequence length="78" mass="8907">MRLANVVALSYADSIGRSRNEPMTETANQFKKAPKRKKEKTRSVSVSPEMRQAYADLIKQKEEREAYAQHLPGNDKGR</sequence>
<gene>
    <name evidence="2" type="ORF">SAMN05192565_10151</name>
</gene>
<evidence type="ECO:0000256" key="1">
    <source>
        <dbReference type="SAM" id="MobiDB-lite"/>
    </source>
</evidence>
<dbReference type="AlphaFoldDB" id="A0A1I2QEH1"/>
<reference evidence="3" key="1">
    <citation type="submission" date="2016-10" db="EMBL/GenBank/DDBJ databases">
        <authorList>
            <person name="Varghese N."/>
            <person name="Submissions S."/>
        </authorList>
    </citation>
    <scope>NUCLEOTIDE SEQUENCE [LARGE SCALE GENOMIC DNA]</scope>
    <source>
        <strain evidence="3">Gh-105</strain>
    </source>
</reference>
<dbReference type="Proteomes" id="UP000199229">
    <property type="component" value="Unassembled WGS sequence"/>
</dbReference>
<proteinExistence type="predicted"/>
<protein>
    <submittedName>
        <fullName evidence="2">Uncharacterized protein</fullName>
    </submittedName>
</protein>
<feature type="region of interest" description="Disordered" evidence="1">
    <location>
        <begin position="16"/>
        <end position="47"/>
    </location>
</feature>
<accession>A0A1I2QEH1</accession>
<evidence type="ECO:0000313" key="3">
    <source>
        <dbReference type="Proteomes" id="UP000199229"/>
    </source>
</evidence>
<evidence type="ECO:0000313" key="2">
    <source>
        <dbReference type="EMBL" id="SFG26033.1"/>
    </source>
</evidence>